<sequence length="115" mass="13303">MAGKWPWPDDTKDDRYRRIIDHYRNALAEADLDQCLSLDKLMADYGQPWISDNSIVEVNAMMSAGDIAQRFGISVWNVRDWARRHPERIRQHKAANGRTLFRLGDVLTYNANRGG</sequence>
<accession>A0AB38D1T5</accession>
<organism evidence="1 2">
    <name type="scientific">Mycobacteroides abscessus subsp. abscessus</name>
    <dbReference type="NCBI Taxonomy" id="1185650"/>
    <lineage>
        <taxon>Bacteria</taxon>
        <taxon>Bacillati</taxon>
        <taxon>Actinomycetota</taxon>
        <taxon>Actinomycetes</taxon>
        <taxon>Mycobacteriales</taxon>
        <taxon>Mycobacteriaceae</taxon>
        <taxon>Mycobacteroides</taxon>
        <taxon>Mycobacteroides abscessus</taxon>
    </lineage>
</organism>
<dbReference type="Proteomes" id="UP000185210">
    <property type="component" value="Unassembled WGS sequence"/>
</dbReference>
<reference evidence="1 2" key="1">
    <citation type="submission" date="2016-11" db="EMBL/GenBank/DDBJ databases">
        <authorList>
            <consortium name="Pathogen Informatics"/>
        </authorList>
    </citation>
    <scope>NUCLEOTIDE SEQUENCE [LARGE SCALE GENOMIC DNA]</scope>
    <source>
        <strain evidence="1 2">104</strain>
    </source>
</reference>
<dbReference type="RefSeq" id="WP_074293008.1">
    <property type="nucleotide sequence ID" value="NZ_FRZT01000017.1"/>
</dbReference>
<evidence type="ECO:0000313" key="2">
    <source>
        <dbReference type="Proteomes" id="UP000185210"/>
    </source>
</evidence>
<dbReference type="AlphaFoldDB" id="A0AB38D1T5"/>
<proteinExistence type="predicted"/>
<evidence type="ECO:0000313" key="1">
    <source>
        <dbReference type="EMBL" id="SIB23480.1"/>
    </source>
</evidence>
<comment type="caution">
    <text evidence="1">The sequence shown here is derived from an EMBL/GenBank/DDBJ whole genome shotgun (WGS) entry which is preliminary data.</text>
</comment>
<protein>
    <submittedName>
        <fullName evidence="1">Uncharacterized protein</fullName>
    </submittedName>
</protein>
<name>A0AB38D1T5_9MYCO</name>
<dbReference type="EMBL" id="FSHM01000004">
    <property type="protein sequence ID" value="SIB23480.1"/>
    <property type="molecule type" value="Genomic_DNA"/>
</dbReference>
<gene>
    <name evidence="1" type="ORF">SAMEA2070301_03326</name>
</gene>